<dbReference type="GO" id="GO:0042795">
    <property type="term" value="P:snRNA transcription by RNA polymerase II"/>
    <property type="evidence" value="ECO:0007669"/>
    <property type="project" value="TreeGrafter"/>
</dbReference>
<evidence type="ECO:0000259" key="2">
    <source>
        <dbReference type="Pfam" id="PF10505"/>
    </source>
</evidence>
<feature type="transmembrane region" description="Helical" evidence="1">
    <location>
        <begin position="642"/>
        <end position="662"/>
    </location>
</feature>
<dbReference type="InterPro" id="IPR019535">
    <property type="entry name" value="ICE2_C"/>
</dbReference>
<feature type="domain" description="Little elongation complex subunit 2 C-terminal" evidence="2">
    <location>
        <begin position="368"/>
        <end position="572"/>
    </location>
</feature>
<protein>
    <recommendedName>
        <fullName evidence="2">Little elongation complex subunit 2 C-terminal domain-containing protein</fullName>
    </recommendedName>
</protein>
<dbReference type="PANTHER" id="PTHR14633:SF3">
    <property type="entry name" value="LITTLE ELONGATION COMPLEX SUBUNIT 2"/>
    <property type="match status" value="1"/>
</dbReference>
<dbReference type="GO" id="GO:0042796">
    <property type="term" value="P:snRNA transcription by RNA polymerase III"/>
    <property type="evidence" value="ECO:0007669"/>
    <property type="project" value="TreeGrafter"/>
</dbReference>
<dbReference type="Pfam" id="PF10505">
    <property type="entry name" value="NARG2_C"/>
    <property type="match status" value="1"/>
</dbReference>
<evidence type="ECO:0000313" key="3">
    <source>
        <dbReference type="EMBL" id="CAD7087826.1"/>
    </source>
</evidence>
<dbReference type="InParanoid" id="A0A7R8YZJ1"/>
<reference evidence="3 4" key="1">
    <citation type="submission" date="2020-11" db="EMBL/GenBank/DDBJ databases">
        <authorList>
            <person name="Wallbank WR R."/>
            <person name="Pardo Diaz C."/>
            <person name="Kozak K."/>
            <person name="Martin S."/>
            <person name="Jiggins C."/>
            <person name="Moest M."/>
            <person name="Warren A I."/>
            <person name="Generalovic N T."/>
            <person name="Byers J.R.P. K."/>
            <person name="Montejo-Kovacevich G."/>
            <person name="Yen C E."/>
        </authorList>
    </citation>
    <scope>NUCLEOTIDE SEQUENCE [LARGE SCALE GENOMIC DNA]</scope>
</reference>
<gene>
    <name evidence="3" type="ORF">HERILL_LOCUS10505</name>
</gene>
<dbReference type="FunCoup" id="A0A7R8YZJ1">
    <property type="interactions" value="113"/>
</dbReference>
<keyword evidence="1" id="KW-0812">Transmembrane</keyword>
<proteinExistence type="predicted"/>
<dbReference type="Proteomes" id="UP000594454">
    <property type="component" value="Chromosome 4"/>
</dbReference>
<sequence length="672" mass="77665">MEEPCELSWSWYKIRQSREYLKYFDDTFSAKNSDIFFCHLNEIEAPLTSKNETQLSIDYEAVSIDPRSKKVIVNPIVDNSELVSKTRMSKMFAVFTKVSALTEKEHKSGLQVLLHDQEKMKTSSQVLTSNKRVQEMKEFNAIVEKMLCVEPIRTSRLKEVLIAQYLQILQNKAQKIINKGNQFYSIQSAIPFGSKNENAIQYTQGEIVKQSGDVIEYLPNFNFTNVLKSEKKRLFAETAIILPEASAILLLNCCPTLESWEIAFKITPSDCNSNGLISFDEPLPLRSGTEFVCHQTLEYIIRQQMLSKADCRCLSLDDGKIRKNTYGEHMDIHAVDLDCDYHIVDYNEYLHKKTPRPSESIAFSSSEIFRKWAIKRKSSNANSMQMNIITKTSVPFFQFENGEPTFVNLSLKIENKIDFGAELMTKNELTREWLRQYLISNGFTKRVRLDAHDSKLIAIQNLDLNDIEAELKRLYNTSPEDMLSPLFSMLTLIQNFPVGDYLLKFNPKFSDKLMVYSKASTNSVNGINLPELYESIRFKGNFIQSSDYIPIDGNVVTDWHKTYNVLPCCFPHWHISEKSLHKELDKAATQSKRTRKKAKMNKSEVKNDYIYGNNDLRKMPNLNSIIRDHWTLKFASSKHVNITLLNTMIINNLILLNTAIILRKQKYYIVKS</sequence>
<name>A0A7R8YZJ1_HERIL</name>
<evidence type="ECO:0000313" key="4">
    <source>
        <dbReference type="Proteomes" id="UP000594454"/>
    </source>
</evidence>
<keyword evidence="4" id="KW-1185">Reference proteome</keyword>
<organism evidence="3 4">
    <name type="scientific">Hermetia illucens</name>
    <name type="common">Black soldier fly</name>
    <dbReference type="NCBI Taxonomy" id="343691"/>
    <lineage>
        <taxon>Eukaryota</taxon>
        <taxon>Metazoa</taxon>
        <taxon>Ecdysozoa</taxon>
        <taxon>Arthropoda</taxon>
        <taxon>Hexapoda</taxon>
        <taxon>Insecta</taxon>
        <taxon>Pterygota</taxon>
        <taxon>Neoptera</taxon>
        <taxon>Endopterygota</taxon>
        <taxon>Diptera</taxon>
        <taxon>Brachycera</taxon>
        <taxon>Stratiomyomorpha</taxon>
        <taxon>Stratiomyidae</taxon>
        <taxon>Hermetiinae</taxon>
        <taxon>Hermetia</taxon>
    </lineage>
</organism>
<dbReference type="OrthoDB" id="6288737at2759"/>
<evidence type="ECO:0000256" key="1">
    <source>
        <dbReference type="SAM" id="Phobius"/>
    </source>
</evidence>
<keyword evidence="1" id="KW-1133">Transmembrane helix</keyword>
<dbReference type="EMBL" id="LR899012">
    <property type="protein sequence ID" value="CAD7087826.1"/>
    <property type="molecule type" value="Genomic_DNA"/>
</dbReference>
<dbReference type="PANTHER" id="PTHR14633">
    <property type="entry name" value="LITTLE ELONGATION COMPLEX SUBUNIT 2"/>
    <property type="match status" value="1"/>
</dbReference>
<keyword evidence="1" id="KW-0472">Membrane</keyword>
<dbReference type="AlphaFoldDB" id="A0A7R8YZJ1"/>
<dbReference type="GO" id="GO:0045945">
    <property type="term" value="P:positive regulation of transcription by RNA polymerase III"/>
    <property type="evidence" value="ECO:0007669"/>
    <property type="project" value="TreeGrafter"/>
</dbReference>
<accession>A0A7R8YZJ1</accession>
<dbReference type="GO" id="GO:0008023">
    <property type="term" value="C:transcription elongation factor complex"/>
    <property type="evidence" value="ECO:0007669"/>
    <property type="project" value="InterPro"/>
</dbReference>